<evidence type="ECO:0000313" key="4">
    <source>
        <dbReference type="Proteomes" id="UP001521184"/>
    </source>
</evidence>
<gene>
    <name evidence="3" type="ORF">SLS58_011237</name>
</gene>
<evidence type="ECO:0000256" key="1">
    <source>
        <dbReference type="SAM" id="Coils"/>
    </source>
</evidence>
<evidence type="ECO:0000313" key="3">
    <source>
        <dbReference type="EMBL" id="KAL1633029.1"/>
    </source>
</evidence>
<keyword evidence="1" id="KW-0175">Coiled coil</keyword>
<comment type="caution">
    <text evidence="3">The sequence shown here is derived from an EMBL/GenBank/DDBJ whole genome shotgun (WGS) entry which is preliminary data.</text>
</comment>
<organism evidence="3 4">
    <name type="scientific">Diplodia intermedia</name>
    <dbReference type="NCBI Taxonomy" id="856260"/>
    <lineage>
        <taxon>Eukaryota</taxon>
        <taxon>Fungi</taxon>
        <taxon>Dikarya</taxon>
        <taxon>Ascomycota</taxon>
        <taxon>Pezizomycotina</taxon>
        <taxon>Dothideomycetes</taxon>
        <taxon>Dothideomycetes incertae sedis</taxon>
        <taxon>Botryosphaeriales</taxon>
        <taxon>Botryosphaeriaceae</taxon>
        <taxon>Diplodia</taxon>
    </lineage>
</organism>
<accession>A0ABR3T0C6</accession>
<name>A0ABR3T0C6_9PEZI</name>
<evidence type="ECO:0000256" key="2">
    <source>
        <dbReference type="SAM" id="MobiDB-lite"/>
    </source>
</evidence>
<keyword evidence="4" id="KW-1185">Reference proteome</keyword>
<sequence length="385" mass="42936">MASPSAPQPGVDVKVTNEPAVAAWECIQRNETRFLIHFDPLCRVTCDLRAEHNSAFLRFRIPFMPNNSVRAKPLFLHVPPDRIESARIKSDVPAPVRDRLGEAIGLRLDLRQNPIVVIPSAPLVPKDQSTEDAVDALHSLALTTCFAVYFRKSVMHSAETFVRAVSAGIVQPHPGLADVASLYSGRGGLQIEGSEFTPSRVIAAATASPPSYDELALTPPEPVQKAVAKKRRRRSPSDEGQSLEHMVQDMKKGLTGQFTDMVSHLGQQLEGRLLKRLDERLDARCEVLRVELSHSIKAEIMSKVEERMQALDEENEDLGRQVRQLSRDIDDAKDEVDEIVDLRVDDQITAVKEELRAFVKEELKDVEDRVKDDITDGKVSIVFES</sequence>
<dbReference type="Proteomes" id="UP001521184">
    <property type="component" value="Unassembled WGS sequence"/>
</dbReference>
<feature type="coiled-coil region" evidence="1">
    <location>
        <begin position="301"/>
        <end position="342"/>
    </location>
</feature>
<feature type="region of interest" description="Disordered" evidence="2">
    <location>
        <begin position="212"/>
        <end position="244"/>
    </location>
</feature>
<proteinExistence type="predicted"/>
<dbReference type="EMBL" id="JAKEKT020000168">
    <property type="protein sequence ID" value="KAL1633029.1"/>
    <property type="molecule type" value="Genomic_DNA"/>
</dbReference>
<reference evidence="3 4" key="1">
    <citation type="journal article" date="2023" name="Plant Dis.">
        <title>First Report of Diplodia intermedia Causing Canker and Dieback Diseases on Apple Trees in Canada.</title>
        <authorList>
            <person name="Ellouze W."/>
            <person name="Ilyukhin E."/>
            <person name="Sulman M."/>
            <person name="Ali S."/>
        </authorList>
    </citation>
    <scope>NUCLEOTIDE SEQUENCE [LARGE SCALE GENOMIC DNA]</scope>
    <source>
        <strain evidence="3 4">M45-28</strain>
    </source>
</reference>
<protein>
    <submittedName>
        <fullName evidence="3">Uncharacterized protein</fullName>
    </submittedName>
</protein>